<accession>A0A645BCQ6</accession>
<evidence type="ECO:0008006" key="4">
    <source>
        <dbReference type="Google" id="ProtNLM"/>
    </source>
</evidence>
<name>A0A645BCQ6_9ZZZZ</name>
<dbReference type="AlphaFoldDB" id="A0A645BCQ6"/>
<protein>
    <recommendedName>
        <fullName evidence="4">P-loop guanosine triphosphatase YjiA</fullName>
    </recommendedName>
</protein>
<proteinExistence type="predicted"/>
<dbReference type="Gene3D" id="3.40.50.300">
    <property type="entry name" value="P-loop containing nucleotide triphosphate hydrolases"/>
    <property type="match status" value="1"/>
</dbReference>
<evidence type="ECO:0000259" key="1">
    <source>
        <dbReference type="Pfam" id="PF02492"/>
    </source>
</evidence>
<dbReference type="InterPro" id="IPR011629">
    <property type="entry name" value="CobW-like_C"/>
</dbReference>
<dbReference type="InterPro" id="IPR003495">
    <property type="entry name" value="CobW/HypB/UreG_nucleotide-bd"/>
</dbReference>
<dbReference type="EMBL" id="VSSQ01019293">
    <property type="protein sequence ID" value="MPM63235.1"/>
    <property type="molecule type" value="Genomic_DNA"/>
</dbReference>
<feature type="domain" description="CobW/HypB/UreG nucleotide-binding" evidence="1">
    <location>
        <begin position="14"/>
        <end position="187"/>
    </location>
</feature>
<reference evidence="3" key="1">
    <citation type="submission" date="2019-08" db="EMBL/GenBank/DDBJ databases">
        <authorList>
            <person name="Kucharzyk K."/>
            <person name="Murdoch R.W."/>
            <person name="Higgins S."/>
            <person name="Loffler F."/>
        </authorList>
    </citation>
    <scope>NUCLEOTIDE SEQUENCE</scope>
</reference>
<dbReference type="PANTHER" id="PTHR13748:SF62">
    <property type="entry name" value="COBW DOMAIN-CONTAINING PROTEIN"/>
    <property type="match status" value="1"/>
</dbReference>
<sequence length="318" mass="35066">MQRTQRKAPMAADIIIVSGFLGAGKTTLIQEWLKSGAFPGKIAIVENDFGEVNVDAALLRSNTIHVTELSAGCICCSLSGDFVRALETLITRYTPDTILIEPSGVGMLTDVQKACVHPRIQPLARVLAAVTVVDIHRMQRYLENFGAFYEDQIRRADAVILSRTQEYPEQIAGATERIVSLNANARIFSAPWNQLSVLNIVNTDQPMPEKRIVIGRRTTAQHAAKNSMIADDVFQTITIHSSRVFLPAELHERLEEAEESSKLLIRAKGVLHSTDGYCLVQYTEGETQIEPSHIPGGFLCLIGQELDAQLLQRIFSGA</sequence>
<feature type="domain" description="CobW C-terminal" evidence="2">
    <location>
        <begin position="234"/>
        <end position="316"/>
    </location>
</feature>
<gene>
    <name evidence="3" type="ORF">SDC9_110115</name>
</gene>
<dbReference type="PANTHER" id="PTHR13748">
    <property type="entry name" value="COBW-RELATED"/>
    <property type="match status" value="1"/>
</dbReference>
<dbReference type="InterPro" id="IPR027417">
    <property type="entry name" value="P-loop_NTPase"/>
</dbReference>
<dbReference type="Pfam" id="PF02492">
    <property type="entry name" value="cobW"/>
    <property type="match status" value="1"/>
</dbReference>
<comment type="caution">
    <text evidence="3">The sequence shown here is derived from an EMBL/GenBank/DDBJ whole genome shotgun (WGS) entry which is preliminary data.</text>
</comment>
<dbReference type="GO" id="GO:0005737">
    <property type="term" value="C:cytoplasm"/>
    <property type="evidence" value="ECO:0007669"/>
    <property type="project" value="TreeGrafter"/>
</dbReference>
<evidence type="ECO:0000259" key="2">
    <source>
        <dbReference type="Pfam" id="PF07683"/>
    </source>
</evidence>
<evidence type="ECO:0000313" key="3">
    <source>
        <dbReference type="EMBL" id="MPM63235.1"/>
    </source>
</evidence>
<dbReference type="Pfam" id="PF07683">
    <property type="entry name" value="CobW_C"/>
    <property type="match status" value="1"/>
</dbReference>
<dbReference type="InterPro" id="IPR051316">
    <property type="entry name" value="Zinc-reg_GTPase_activator"/>
</dbReference>
<dbReference type="CDD" id="cd03112">
    <property type="entry name" value="CobW-like"/>
    <property type="match status" value="1"/>
</dbReference>
<organism evidence="3">
    <name type="scientific">bioreactor metagenome</name>
    <dbReference type="NCBI Taxonomy" id="1076179"/>
    <lineage>
        <taxon>unclassified sequences</taxon>
        <taxon>metagenomes</taxon>
        <taxon>ecological metagenomes</taxon>
    </lineage>
</organism>
<dbReference type="SUPFAM" id="SSF52540">
    <property type="entry name" value="P-loop containing nucleoside triphosphate hydrolases"/>
    <property type="match status" value="1"/>
</dbReference>